<comment type="subcellular location">
    <subcellularLocation>
        <location evidence="1">Nucleus</location>
    </subcellularLocation>
</comment>
<dbReference type="KEGG" id="cmo:103494890"/>
<dbReference type="Pfam" id="PF00847">
    <property type="entry name" value="AP2"/>
    <property type="match status" value="1"/>
</dbReference>
<evidence type="ECO:0000256" key="1">
    <source>
        <dbReference type="ARBA" id="ARBA00004123"/>
    </source>
</evidence>
<keyword evidence="7" id="KW-1185">Reference proteome</keyword>
<feature type="domain" description="AP2/ERF" evidence="6">
    <location>
        <begin position="7"/>
        <end position="64"/>
    </location>
</feature>
<dbReference type="SMART" id="SM00380">
    <property type="entry name" value="AP2"/>
    <property type="match status" value="1"/>
</dbReference>
<dbReference type="Gene3D" id="3.30.730.10">
    <property type="entry name" value="AP2/ERF domain"/>
    <property type="match status" value="1"/>
</dbReference>
<name>A0A1S3BYV0_CUCME</name>
<dbReference type="Proteomes" id="UP001652600">
    <property type="component" value="Chromosome 7"/>
</dbReference>
<proteinExistence type="predicted"/>
<dbReference type="PRINTS" id="PR00367">
    <property type="entry name" value="ETHRSPELEMNT"/>
</dbReference>
<keyword evidence="5" id="KW-0539">Nucleus</keyword>
<dbReference type="RefSeq" id="XP_008454492.2">
    <property type="nucleotide sequence ID" value="XM_008456270.3"/>
</dbReference>
<dbReference type="eggNOG" id="ENOG502RXIC">
    <property type="taxonomic scope" value="Eukaryota"/>
</dbReference>
<dbReference type="GeneID" id="103494890"/>
<dbReference type="InterPro" id="IPR016177">
    <property type="entry name" value="DNA-bd_dom_sf"/>
</dbReference>
<evidence type="ECO:0000313" key="8">
    <source>
        <dbReference type="RefSeq" id="XP_008454492.2"/>
    </source>
</evidence>
<dbReference type="Gramene" id="MELO3C017888.2.1">
    <property type="protein sequence ID" value="MELO3C017888.2.1"/>
    <property type="gene ID" value="MELO3C017888.2"/>
</dbReference>
<dbReference type="PANTHER" id="PTHR31194:SF12">
    <property type="entry name" value="ETHYLENE-RESPONSIVE TRANSCRIPTION FACTOR SHINE 2"/>
    <property type="match status" value="1"/>
</dbReference>
<evidence type="ECO:0000259" key="6">
    <source>
        <dbReference type="PROSITE" id="PS51032"/>
    </source>
</evidence>
<dbReference type="GO" id="GO:0003700">
    <property type="term" value="F:DNA-binding transcription factor activity"/>
    <property type="evidence" value="ECO:0007669"/>
    <property type="project" value="InterPro"/>
</dbReference>
<reference evidence="8" key="1">
    <citation type="submission" date="2025-08" db="UniProtKB">
        <authorList>
            <consortium name="RefSeq"/>
        </authorList>
    </citation>
    <scope>IDENTIFICATION</scope>
    <source>
        <tissue evidence="8">Stem</tissue>
    </source>
</reference>
<gene>
    <name evidence="8" type="primary">LOC103494890</name>
</gene>
<dbReference type="InterPro" id="IPR050913">
    <property type="entry name" value="AP2/ERF_ERF"/>
</dbReference>
<evidence type="ECO:0000313" key="7">
    <source>
        <dbReference type="Proteomes" id="UP001652600"/>
    </source>
</evidence>
<dbReference type="AlphaFoldDB" id="A0A1S3BYV0"/>
<evidence type="ECO:0000256" key="2">
    <source>
        <dbReference type="ARBA" id="ARBA00023015"/>
    </source>
</evidence>
<dbReference type="GO" id="GO:0005634">
    <property type="term" value="C:nucleus"/>
    <property type="evidence" value="ECO:0007669"/>
    <property type="project" value="UniProtKB-SubCell"/>
</dbReference>
<dbReference type="GO" id="GO:0003677">
    <property type="term" value="F:DNA binding"/>
    <property type="evidence" value="ECO:0007669"/>
    <property type="project" value="UniProtKB-KW"/>
</dbReference>
<organism evidence="7 8">
    <name type="scientific">Cucumis melo</name>
    <name type="common">Muskmelon</name>
    <dbReference type="NCBI Taxonomy" id="3656"/>
    <lineage>
        <taxon>Eukaryota</taxon>
        <taxon>Viridiplantae</taxon>
        <taxon>Streptophyta</taxon>
        <taxon>Embryophyta</taxon>
        <taxon>Tracheophyta</taxon>
        <taxon>Spermatophyta</taxon>
        <taxon>Magnoliopsida</taxon>
        <taxon>eudicotyledons</taxon>
        <taxon>Gunneridae</taxon>
        <taxon>Pentapetalae</taxon>
        <taxon>rosids</taxon>
        <taxon>fabids</taxon>
        <taxon>Cucurbitales</taxon>
        <taxon>Cucurbitaceae</taxon>
        <taxon>Benincaseae</taxon>
        <taxon>Cucumis</taxon>
    </lineage>
</organism>
<dbReference type="InterPro" id="IPR036955">
    <property type="entry name" value="AP2/ERF_dom_sf"/>
</dbReference>
<evidence type="ECO:0000256" key="4">
    <source>
        <dbReference type="ARBA" id="ARBA00023163"/>
    </source>
</evidence>
<dbReference type="SMR" id="A0A1S3BYV0"/>
<evidence type="ECO:0000256" key="3">
    <source>
        <dbReference type="ARBA" id="ARBA00023125"/>
    </source>
</evidence>
<accession>A0A1S3BYV0</accession>
<dbReference type="InParanoid" id="A0A1S3BYV0"/>
<dbReference type="InterPro" id="IPR001471">
    <property type="entry name" value="AP2/ERF_dom"/>
</dbReference>
<keyword evidence="4" id="KW-0804">Transcription</keyword>
<dbReference type="CDD" id="cd00018">
    <property type="entry name" value="AP2"/>
    <property type="match status" value="1"/>
</dbReference>
<protein>
    <submittedName>
        <fullName evidence="8">Ethylene-responsive transcription factor WIN1-like</fullName>
    </submittedName>
</protein>
<dbReference type="PANTHER" id="PTHR31194">
    <property type="entry name" value="SHN SHINE , DNA BINDING / TRANSCRIPTION FACTOR"/>
    <property type="match status" value="1"/>
</dbReference>
<evidence type="ECO:0000256" key="5">
    <source>
        <dbReference type="ARBA" id="ARBA00023242"/>
    </source>
</evidence>
<keyword evidence="2" id="KW-0805">Transcription regulation</keyword>
<dbReference type="PROSITE" id="PS51032">
    <property type="entry name" value="AP2_ERF"/>
    <property type="match status" value="1"/>
</dbReference>
<dbReference type="SUPFAM" id="SSF54171">
    <property type="entry name" value="DNA-binding domain"/>
    <property type="match status" value="1"/>
</dbReference>
<keyword evidence="3" id="KW-0238">DNA-binding</keyword>
<sequence>MAKQQKKFRGVRQRRWGSWVSEIRHPLLKRRVWLGTFETAEDAARAYDEAAVLMNGRTAKTNFPMSTVMVRNESRNFSSFSSLSTILNSKLRKGYWKSLPPFLTCLRLDTENCRIGVWQRRTGRYRVVDSNWLMMVELDEKKNDDGYQVTTDELLENGVEDDHQVRVSDDGAGSLDEEERAALQMIEELLNKI</sequence>